<evidence type="ECO:0000313" key="7">
    <source>
        <dbReference type="Proteomes" id="UP000294692"/>
    </source>
</evidence>
<evidence type="ECO:0000256" key="4">
    <source>
        <dbReference type="ARBA" id="ARBA00023163"/>
    </source>
</evidence>
<reference evidence="6 7" key="1">
    <citation type="submission" date="2019-03" db="EMBL/GenBank/DDBJ databases">
        <title>Genomic Encyclopedia of Type Strains, Phase IV (KMG-IV): sequencing the most valuable type-strain genomes for metagenomic binning, comparative biology and taxonomic classification.</title>
        <authorList>
            <person name="Goeker M."/>
        </authorList>
    </citation>
    <scope>NUCLEOTIDE SEQUENCE [LARGE SCALE GENOMIC DNA]</scope>
    <source>
        <strain evidence="6 7">DSM 100048</strain>
    </source>
</reference>
<dbReference type="PROSITE" id="PS50931">
    <property type="entry name" value="HTH_LYSR"/>
    <property type="match status" value="1"/>
</dbReference>
<dbReference type="InterPro" id="IPR036388">
    <property type="entry name" value="WH-like_DNA-bd_sf"/>
</dbReference>
<dbReference type="Proteomes" id="UP000294692">
    <property type="component" value="Unassembled WGS sequence"/>
</dbReference>
<evidence type="ECO:0000256" key="2">
    <source>
        <dbReference type="ARBA" id="ARBA00023015"/>
    </source>
</evidence>
<dbReference type="PANTHER" id="PTHR30346:SF0">
    <property type="entry name" value="HCA OPERON TRANSCRIPTIONAL ACTIVATOR HCAR"/>
    <property type="match status" value="1"/>
</dbReference>
<dbReference type="Pfam" id="PF00126">
    <property type="entry name" value="HTH_1"/>
    <property type="match status" value="1"/>
</dbReference>
<protein>
    <submittedName>
        <fullName evidence="6">LysR family transcriptional regulator</fullName>
    </submittedName>
</protein>
<feature type="domain" description="HTH lysR-type" evidence="5">
    <location>
        <begin position="1"/>
        <end position="58"/>
    </location>
</feature>
<dbReference type="Gene3D" id="3.40.190.10">
    <property type="entry name" value="Periplasmic binding protein-like II"/>
    <property type="match status" value="2"/>
</dbReference>
<dbReference type="SUPFAM" id="SSF46785">
    <property type="entry name" value="Winged helix' DNA-binding domain"/>
    <property type="match status" value="1"/>
</dbReference>
<comment type="similarity">
    <text evidence="1">Belongs to the LysR transcriptional regulatory family.</text>
</comment>
<dbReference type="GO" id="GO:0003677">
    <property type="term" value="F:DNA binding"/>
    <property type="evidence" value="ECO:0007669"/>
    <property type="project" value="UniProtKB-KW"/>
</dbReference>
<dbReference type="GO" id="GO:0003700">
    <property type="term" value="F:DNA-binding transcription factor activity"/>
    <property type="evidence" value="ECO:0007669"/>
    <property type="project" value="InterPro"/>
</dbReference>
<evidence type="ECO:0000313" key="6">
    <source>
        <dbReference type="EMBL" id="TCV02933.1"/>
    </source>
</evidence>
<dbReference type="EMBL" id="SMBX01000001">
    <property type="protein sequence ID" value="TCV02933.1"/>
    <property type="molecule type" value="Genomic_DNA"/>
</dbReference>
<comment type="caution">
    <text evidence="6">The sequence shown here is derived from an EMBL/GenBank/DDBJ whole genome shotgun (WGS) entry which is preliminary data.</text>
</comment>
<dbReference type="FunFam" id="1.10.10.10:FF:000001">
    <property type="entry name" value="LysR family transcriptional regulator"/>
    <property type="match status" value="1"/>
</dbReference>
<keyword evidence="7" id="KW-1185">Reference proteome</keyword>
<dbReference type="Pfam" id="PF03466">
    <property type="entry name" value="LysR_substrate"/>
    <property type="match status" value="1"/>
</dbReference>
<keyword evidence="3" id="KW-0238">DNA-binding</keyword>
<dbReference type="InterPro" id="IPR000847">
    <property type="entry name" value="LysR_HTH_N"/>
</dbReference>
<evidence type="ECO:0000256" key="1">
    <source>
        <dbReference type="ARBA" id="ARBA00009437"/>
    </source>
</evidence>
<name>A0A4R3VFY4_9BURK</name>
<evidence type="ECO:0000259" key="5">
    <source>
        <dbReference type="PROSITE" id="PS50931"/>
    </source>
</evidence>
<dbReference type="Gene3D" id="1.10.10.10">
    <property type="entry name" value="Winged helix-like DNA-binding domain superfamily/Winged helix DNA-binding domain"/>
    <property type="match status" value="1"/>
</dbReference>
<dbReference type="PRINTS" id="PR00039">
    <property type="entry name" value="HTHLYSR"/>
</dbReference>
<gene>
    <name evidence="6" type="ORF">EV686_101392</name>
</gene>
<dbReference type="AlphaFoldDB" id="A0A4R3VFY4"/>
<dbReference type="SUPFAM" id="SSF53850">
    <property type="entry name" value="Periplasmic binding protein-like II"/>
    <property type="match status" value="1"/>
</dbReference>
<dbReference type="OrthoDB" id="5292387at2"/>
<evidence type="ECO:0000256" key="3">
    <source>
        <dbReference type="ARBA" id="ARBA00023125"/>
    </source>
</evidence>
<dbReference type="GO" id="GO:0032993">
    <property type="term" value="C:protein-DNA complex"/>
    <property type="evidence" value="ECO:0007669"/>
    <property type="project" value="TreeGrafter"/>
</dbReference>
<dbReference type="RefSeq" id="WP_132472906.1">
    <property type="nucleotide sequence ID" value="NZ_JBHRVM010000001.1"/>
</dbReference>
<organism evidence="6 7">
    <name type="scientific">Paracandidimonas soli</name>
    <dbReference type="NCBI Taxonomy" id="1917182"/>
    <lineage>
        <taxon>Bacteria</taxon>
        <taxon>Pseudomonadati</taxon>
        <taxon>Pseudomonadota</taxon>
        <taxon>Betaproteobacteria</taxon>
        <taxon>Burkholderiales</taxon>
        <taxon>Alcaligenaceae</taxon>
        <taxon>Paracandidimonas</taxon>
    </lineage>
</organism>
<keyword evidence="2" id="KW-0805">Transcription regulation</keyword>
<dbReference type="InterPro" id="IPR005119">
    <property type="entry name" value="LysR_subst-bd"/>
</dbReference>
<proteinExistence type="inferred from homology"/>
<dbReference type="InterPro" id="IPR036390">
    <property type="entry name" value="WH_DNA-bd_sf"/>
</dbReference>
<dbReference type="PANTHER" id="PTHR30346">
    <property type="entry name" value="TRANSCRIPTIONAL DUAL REGULATOR HCAR-RELATED"/>
    <property type="match status" value="1"/>
</dbReference>
<sequence length="294" mass="32576">MELRQLRYFSVLAEELNFTRAAERLNISQPPLSVQISQLEDELQVQLFTRSSRKVELTEAGRTFQRTIANVFGHLHDAIIRTQEVEQGIAGHIDIGLSGSHFLSPLPGLIHQYLRRSPDIAIALHEMQPAQQLEALRRGRLDVSISRTEVNDDTLFSTLLWRDPVVAALPHGHPLSDKKPLVLDDLRNAAFVMLKPETSGFAQRLYSACLSAGFAPNVSQHIAEVPAQLSLVAAGLGVALVPESTCQQPEGFVVRKLKGRIPNGDVYAVRRQGEPQVTAVDHFLQYMKNASTPV</sequence>
<keyword evidence="4" id="KW-0804">Transcription</keyword>
<accession>A0A4R3VFY4</accession>